<keyword evidence="3" id="KW-1185">Reference proteome</keyword>
<evidence type="ECO:0000256" key="1">
    <source>
        <dbReference type="SAM" id="MobiDB-lite"/>
    </source>
</evidence>
<evidence type="ECO:0000313" key="3">
    <source>
        <dbReference type="Proteomes" id="UP001458415"/>
    </source>
</evidence>
<organism evidence="2 3">
    <name type="scientific">Streptomyces carpinensis</name>
    <dbReference type="NCBI Taxonomy" id="66369"/>
    <lineage>
        <taxon>Bacteria</taxon>
        <taxon>Bacillati</taxon>
        <taxon>Actinomycetota</taxon>
        <taxon>Actinomycetes</taxon>
        <taxon>Kitasatosporales</taxon>
        <taxon>Streptomycetaceae</taxon>
        <taxon>Streptomyces</taxon>
    </lineage>
</organism>
<protein>
    <submittedName>
        <fullName evidence="2">Uncharacterized protein</fullName>
    </submittedName>
</protein>
<dbReference type="EMBL" id="JBEPCU010001216">
    <property type="protein sequence ID" value="MER6983015.1"/>
    <property type="molecule type" value="Genomic_DNA"/>
</dbReference>
<reference evidence="2 3" key="1">
    <citation type="submission" date="2024-06" db="EMBL/GenBank/DDBJ databases">
        <title>The Natural Products Discovery Center: Release of the First 8490 Sequenced Strains for Exploring Actinobacteria Biosynthetic Diversity.</title>
        <authorList>
            <person name="Kalkreuter E."/>
            <person name="Kautsar S.A."/>
            <person name="Yang D."/>
            <person name="Bader C.D."/>
            <person name="Teijaro C.N."/>
            <person name="Fluegel L."/>
            <person name="Davis C.M."/>
            <person name="Simpson J.R."/>
            <person name="Lauterbach L."/>
            <person name="Steele A.D."/>
            <person name="Gui C."/>
            <person name="Meng S."/>
            <person name="Li G."/>
            <person name="Viehrig K."/>
            <person name="Ye F."/>
            <person name="Su P."/>
            <person name="Kiefer A.F."/>
            <person name="Nichols A."/>
            <person name="Cepeda A.J."/>
            <person name="Yan W."/>
            <person name="Fan B."/>
            <person name="Jiang Y."/>
            <person name="Adhikari A."/>
            <person name="Zheng C.-J."/>
            <person name="Schuster L."/>
            <person name="Cowan T.M."/>
            <person name="Smanski M.J."/>
            <person name="Chevrette M.G."/>
            <person name="De Carvalho L.P.S."/>
            <person name="Shen B."/>
        </authorList>
    </citation>
    <scope>NUCLEOTIDE SEQUENCE [LARGE SCALE GENOMIC DNA]</scope>
    <source>
        <strain evidence="2 3">NPDC000634</strain>
    </source>
</reference>
<comment type="caution">
    <text evidence="2">The sequence shown here is derived from an EMBL/GenBank/DDBJ whole genome shotgun (WGS) entry which is preliminary data.</text>
</comment>
<feature type="compositionally biased region" description="Low complexity" evidence="1">
    <location>
        <begin position="189"/>
        <end position="214"/>
    </location>
</feature>
<proteinExistence type="predicted"/>
<sequence length="229" mass="24968">MGFSGHLVFARSGRPLLEAPVFDSLDQELKSTVHAWWPRPGGWQTLEFDLGIWENDCLLPLVEWTGAPACAADVSDSSVALVTGLGTDGRRWQAWLNLGNAAALLAEQPEDVDDVSLWVGTPEFDEAVRRKRAELEAAVPADAEAALAWAAAADLPAPAQQPRVEELLRSRELFVEDLFSALLDELGFPEATEPSPEPSGPSAARAFRPWAAARTRPRSLIRPDPDERP</sequence>
<feature type="region of interest" description="Disordered" evidence="1">
    <location>
        <begin position="188"/>
        <end position="229"/>
    </location>
</feature>
<accession>A0ABV1WFR8</accession>
<gene>
    <name evidence="2" type="ORF">ABT317_40175</name>
</gene>
<evidence type="ECO:0000313" key="2">
    <source>
        <dbReference type="EMBL" id="MER6983015.1"/>
    </source>
</evidence>
<dbReference type="Proteomes" id="UP001458415">
    <property type="component" value="Unassembled WGS sequence"/>
</dbReference>
<name>A0ABV1WFR8_9ACTN</name>